<feature type="region of interest" description="Disordered" evidence="9">
    <location>
        <begin position="88"/>
        <end position="110"/>
    </location>
</feature>
<name>C1E4B4_MICCC</name>
<dbReference type="InParanoid" id="C1E4B4"/>
<dbReference type="GO" id="GO:0051537">
    <property type="term" value="F:2 iron, 2 sulfur cluster binding"/>
    <property type="evidence" value="ECO:0007669"/>
    <property type="project" value="UniProtKB-KW"/>
</dbReference>
<feature type="compositionally biased region" description="Acidic residues" evidence="9">
    <location>
        <begin position="52"/>
        <end position="63"/>
    </location>
</feature>
<evidence type="ECO:0000313" key="11">
    <source>
        <dbReference type="EMBL" id="ACO63086.1"/>
    </source>
</evidence>
<dbReference type="Gene3D" id="3.10.20.30">
    <property type="match status" value="1"/>
</dbReference>
<dbReference type="PROSITE" id="PS51085">
    <property type="entry name" value="2FE2S_FER_2"/>
    <property type="match status" value="1"/>
</dbReference>
<dbReference type="eggNOG" id="ENOG502RXRY">
    <property type="taxonomic scope" value="Eukaryota"/>
</dbReference>
<dbReference type="STRING" id="296587.C1E4B4"/>
<keyword evidence="5" id="KW-0249">Electron transport</keyword>
<dbReference type="GeneID" id="8243113"/>
<dbReference type="CDD" id="cd00207">
    <property type="entry name" value="fer2"/>
    <property type="match status" value="1"/>
</dbReference>
<organism evidence="11 12">
    <name type="scientific">Micromonas commoda (strain RCC299 / NOUM17 / CCMP2709)</name>
    <name type="common">Picoplanktonic green alga</name>
    <dbReference type="NCBI Taxonomy" id="296587"/>
    <lineage>
        <taxon>Eukaryota</taxon>
        <taxon>Viridiplantae</taxon>
        <taxon>Chlorophyta</taxon>
        <taxon>Mamiellophyceae</taxon>
        <taxon>Mamiellales</taxon>
        <taxon>Mamiellaceae</taxon>
        <taxon>Micromonas</taxon>
    </lineage>
</organism>
<dbReference type="Pfam" id="PF00111">
    <property type="entry name" value="Fer2"/>
    <property type="match status" value="1"/>
</dbReference>
<protein>
    <submittedName>
        <fullName evidence="11">Ferredoxin, chloroplast</fullName>
    </submittedName>
</protein>
<dbReference type="PANTHER" id="PTHR43112:SF10">
    <property type="entry name" value="FERREDOXIN C 2, CHLOROPLASTIC"/>
    <property type="match status" value="1"/>
</dbReference>
<sequence>MVRADNGEKGSEVKTIMRGAEEILEKVGLSLGPIGMTLGESKKQEPAADGSGDAEEQTESYNDEDTLMAKADALMEKTGLSLGPIGMTLGESKTGSGPAGATSEEKGERKSIAPLTTAEWKEKHVNLDGTVDLFMKDHYNAASRLAGGAEFDCMTNIENIAWSGLPSDAVTGVRHKVRVTDHETGDVLEVDVPEGRYVLFEAEQDGWELPNACRMGCCTKCAVKVTSGTLKQPEALGLSKKYRDEGYALLCVSTATSDVECVTQDEEEVYQMQFGELFEQLATDKNAGSVLRDDFALEIADMDE</sequence>
<evidence type="ECO:0000313" key="12">
    <source>
        <dbReference type="Proteomes" id="UP000002009"/>
    </source>
</evidence>
<keyword evidence="12" id="KW-1185">Reference proteome</keyword>
<evidence type="ECO:0000256" key="9">
    <source>
        <dbReference type="SAM" id="MobiDB-lite"/>
    </source>
</evidence>
<dbReference type="Proteomes" id="UP000002009">
    <property type="component" value="Chromosome 4"/>
</dbReference>
<dbReference type="KEGG" id="mis:MICPUN_108124"/>
<feature type="region of interest" description="Disordered" evidence="9">
    <location>
        <begin position="34"/>
        <end position="63"/>
    </location>
</feature>
<keyword evidence="2" id="KW-0813">Transport</keyword>
<dbReference type="SUPFAM" id="SSF54292">
    <property type="entry name" value="2Fe-2S ferredoxin-like"/>
    <property type="match status" value="1"/>
</dbReference>
<dbReference type="InterPro" id="IPR001041">
    <property type="entry name" value="2Fe-2S_ferredoxin-type"/>
</dbReference>
<keyword evidence="3" id="KW-0001">2Fe-2S</keyword>
<comment type="cofactor">
    <cofactor evidence="8">
        <name>[2Fe-2S] cluster</name>
        <dbReference type="ChEBI" id="CHEBI:190135"/>
    </cofactor>
</comment>
<comment type="similarity">
    <text evidence="1">Belongs to the 2Fe2S plant-type ferredoxin family.</text>
</comment>
<evidence type="ECO:0000256" key="7">
    <source>
        <dbReference type="ARBA" id="ARBA00023014"/>
    </source>
</evidence>
<dbReference type="RefSeq" id="XP_002501828.1">
    <property type="nucleotide sequence ID" value="XM_002501782.1"/>
</dbReference>
<evidence type="ECO:0000256" key="1">
    <source>
        <dbReference type="ARBA" id="ARBA00007874"/>
    </source>
</evidence>
<keyword evidence="4" id="KW-0479">Metal-binding</keyword>
<dbReference type="OrthoDB" id="1885901at2759"/>
<reference evidence="11 12" key="1">
    <citation type="journal article" date="2009" name="Science">
        <title>Green evolution and dynamic adaptations revealed by genomes of the marine picoeukaryotes Micromonas.</title>
        <authorList>
            <person name="Worden A.Z."/>
            <person name="Lee J.H."/>
            <person name="Mock T."/>
            <person name="Rouze P."/>
            <person name="Simmons M.P."/>
            <person name="Aerts A.L."/>
            <person name="Allen A.E."/>
            <person name="Cuvelier M.L."/>
            <person name="Derelle E."/>
            <person name="Everett M.V."/>
            <person name="Foulon E."/>
            <person name="Grimwood J."/>
            <person name="Gundlach H."/>
            <person name="Henrissat B."/>
            <person name="Napoli C."/>
            <person name="McDonald S.M."/>
            <person name="Parker M.S."/>
            <person name="Rombauts S."/>
            <person name="Salamov A."/>
            <person name="Von Dassow P."/>
            <person name="Badger J.H."/>
            <person name="Coutinho P.M."/>
            <person name="Demir E."/>
            <person name="Dubchak I."/>
            <person name="Gentemann C."/>
            <person name="Eikrem W."/>
            <person name="Gready J.E."/>
            <person name="John U."/>
            <person name="Lanier W."/>
            <person name="Lindquist E.A."/>
            <person name="Lucas S."/>
            <person name="Mayer K.F."/>
            <person name="Moreau H."/>
            <person name="Not F."/>
            <person name="Otillar R."/>
            <person name="Panaud O."/>
            <person name="Pangilinan J."/>
            <person name="Paulsen I."/>
            <person name="Piegu B."/>
            <person name="Poliakov A."/>
            <person name="Robbens S."/>
            <person name="Schmutz J."/>
            <person name="Toulza E."/>
            <person name="Wyss T."/>
            <person name="Zelensky A."/>
            <person name="Zhou K."/>
            <person name="Armbrust E.V."/>
            <person name="Bhattacharya D."/>
            <person name="Goodenough U.W."/>
            <person name="Van de Peer Y."/>
            <person name="Grigoriev I.V."/>
        </authorList>
    </citation>
    <scope>NUCLEOTIDE SEQUENCE [LARGE SCALE GENOMIC DNA]</scope>
    <source>
        <strain evidence="12">RCC299 / NOUM17</strain>
    </source>
</reference>
<evidence type="ECO:0000256" key="6">
    <source>
        <dbReference type="ARBA" id="ARBA00023004"/>
    </source>
</evidence>
<dbReference type="OMA" id="WELPNAC"/>
<feature type="domain" description="2Fe-2S ferredoxin-type" evidence="10">
    <location>
        <begin position="175"/>
        <end position="267"/>
    </location>
</feature>
<proteinExistence type="inferred from homology"/>
<evidence type="ECO:0000259" key="10">
    <source>
        <dbReference type="PROSITE" id="PS51085"/>
    </source>
</evidence>
<keyword evidence="7" id="KW-0411">Iron-sulfur</keyword>
<keyword evidence="6" id="KW-0408">Iron</keyword>
<dbReference type="PANTHER" id="PTHR43112">
    <property type="entry name" value="FERREDOXIN"/>
    <property type="match status" value="1"/>
</dbReference>
<accession>C1E4B4</accession>
<evidence type="ECO:0000256" key="8">
    <source>
        <dbReference type="ARBA" id="ARBA00034078"/>
    </source>
</evidence>
<dbReference type="AlphaFoldDB" id="C1E4B4"/>
<evidence type="ECO:0000256" key="4">
    <source>
        <dbReference type="ARBA" id="ARBA00022723"/>
    </source>
</evidence>
<evidence type="ECO:0000256" key="3">
    <source>
        <dbReference type="ARBA" id="ARBA00022714"/>
    </source>
</evidence>
<dbReference type="EMBL" id="CP001325">
    <property type="protein sequence ID" value="ACO63086.1"/>
    <property type="molecule type" value="Genomic_DNA"/>
</dbReference>
<gene>
    <name evidence="11" type="primary">PETF2</name>
    <name evidence="11" type="ORF">MICPUN_108124</name>
</gene>
<dbReference type="InterPro" id="IPR012675">
    <property type="entry name" value="Beta-grasp_dom_sf"/>
</dbReference>
<evidence type="ECO:0000256" key="5">
    <source>
        <dbReference type="ARBA" id="ARBA00022982"/>
    </source>
</evidence>
<dbReference type="GO" id="GO:0046872">
    <property type="term" value="F:metal ion binding"/>
    <property type="evidence" value="ECO:0007669"/>
    <property type="project" value="UniProtKB-KW"/>
</dbReference>
<evidence type="ECO:0000256" key="2">
    <source>
        <dbReference type="ARBA" id="ARBA00022448"/>
    </source>
</evidence>
<dbReference type="InterPro" id="IPR036010">
    <property type="entry name" value="2Fe-2S_ferredoxin-like_sf"/>
</dbReference>